<evidence type="ECO:0000256" key="1">
    <source>
        <dbReference type="SAM" id="MobiDB-lite"/>
    </source>
</evidence>
<feature type="region of interest" description="Disordered" evidence="1">
    <location>
        <begin position="177"/>
        <end position="203"/>
    </location>
</feature>
<dbReference type="EMBL" id="JACHGT010000018">
    <property type="protein sequence ID" value="MBB6038862.1"/>
    <property type="molecule type" value="Genomic_DNA"/>
</dbReference>
<protein>
    <recommendedName>
        <fullName evidence="5">Lipoprotein</fullName>
    </recommendedName>
</protein>
<reference evidence="3 4" key="1">
    <citation type="submission" date="2020-08" db="EMBL/GenBank/DDBJ databases">
        <title>Genomic Encyclopedia of Type Strains, Phase IV (KMG-IV): sequencing the most valuable type-strain genomes for metagenomic binning, comparative biology and taxonomic classification.</title>
        <authorList>
            <person name="Goeker M."/>
        </authorList>
    </citation>
    <scope>NUCLEOTIDE SEQUENCE [LARGE SCALE GENOMIC DNA]</scope>
    <source>
        <strain evidence="3 4">YIM 65646</strain>
    </source>
</reference>
<organism evidence="3 4">
    <name type="scientific">Phytomonospora endophytica</name>
    <dbReference type="NCBI Taxonomy" id="714109"/>
    <lineage>
        <taxon>Bacteria</taxon>
        <taxon>Bacillati</taxon>
        <taxon>Actinomycetota</taxon>
        <taxon>Actinomycetes</taxon>
        <taxon>Micromonosporales</taxon>
        <taxon>Micromonosporaceae</taxon>
        <taxon>Phytomonospora</taxon>
    </lineage>
</organism>
<evidence type="ECO:0000256" key="2">
    <source>
        <dbReference type="SAM" id="SignalP"/>
    </source>
</evidence>
<keyword evidence="2" id="KW-0732">Signal</keyword>
<dbReference type="Proteomes" id="UP000548476">
    <property type="component" value="Unassembled WGS sequence"/>
</dbReference>
<name>A0A841FZB0_9ACTN</name>
<feature type="signal peptide" evidence="2">
    <location>
        <begin position="1"/>
        <end position="22"/>
    </location>
</feature>
<sequence>MRKTLPAAVLALTVLLSGCGEAGPSAEERTAYESRAAIWGVPLSHIYVTEVDGYVQATGGGAGVYADDGFSDHYAAADGRYFQLIVDDDPEITDDSCTSTPVAGTGTPAEVACTRQGDGWYRMSGERHEYAENHDGLVIRANAVTDVPTDALRRAVENAHPATVTELDAMLPTCTPEPCGVIPRGDTPSGGDMPPQDPPHVGG</sequence>
<evidence type="ECO:0000313" key="4">
    <source>
        <dbReference type="Proteomes" id="UP000548476"/>
    </source>
</evidence>
<accession>A0A841FZB0</accession>
<gene>
    <name evidence="3" type="ORF">HNR73_006748</name>
</gene>
<evidence type="ECO:0008006" key="5">
    <source>
        <dbReference type="Google" id="ProtNLM"/>
    </source>
</evidence>
<evidence type="ECO:0000313" key="3">
    <source>
        <dbReference type="EMBL" id="MBB6038862.1"/>
    </source>
</evidence>
<comment type="caution">
    <text evidence="3">The sequence shown here is derived from an EMBL/GenBank/DDBJ whole genome shotgun (WGS) entry which is preliminary data.</text>
</comment>
<proteinExistence type="predicted"/>
<keyword evidence="4" id="KW-1185">Reference proteome</keyword>
<feature type="chain" id="PRO_5038614587" description="Lipoprotein" evidence="2">
    <location>
        <begin position="23"/>
        <end position="203"/>
    </location>
</feature>
<dbReference type="RefSeq" id="WP_184791726.1">
    <property type="nucleotide sequence ID" value="NZ_BONT01000060.1"/>
</dbReference>
<dbReference type="PROSITE" id="PS51257">
    <property type="entry name" value="PROKAR_LIPOPROTEIN"/>
    <property type="match status" value="1"/>
</dbReference>
<dbReference type="AlphaFoldDB" id="A0A841FZB0"/>